<keyword evidence="2" id="KW-0472">Membrane</keyword>
<dbReference type="PANTHER" id="PTHR45632:SF26">
    <property type="entry name" value="BTB DOMAIN-CONTAINING PROTEIN"/>
    <property type="match status" value="1"/>
</dbReference>
<dbReference type="InterPro" id="IPR015915">
    <property type="entry name" value="Kelch-typ_b-propeller"/>
</dbReference>
<evidence type="ECO:0000313" key="4">
    <source>
        <dbReference type="WBParaSite" id="Hba_07065"/>
    </source>
</evidence>
<sequence>MTPVVKACANFLADNLNLKNCVGIRRQANFNNDTYLLAKVDTFIQENFEKVVDESIEFTQLPCVKTRIIIPLEDIRSCGSAKGANLAERALEYFDQLPHERAEHSLEMLTVKTHLLYIEDDQRLADCSEIDDRSSVGSCDIIQDYKKSGKDVAKAITNGSMDATFTIPVQHRVTGAVPVRLNASRMPNVKYSSTESLDSINSDESDPQDTIETRLIATHQTSPDYWVALVVLYRRLVVLSMQLTDDEDLTKAKTISGCAVDPQKAALLSRLISCTGTQRMPLATMSGARCSIGASFVNGKIIVCGGYDRGECLRTVEEYDVVRGEWKQLQSMKNERGRFDSAVLNGRVYAIAGSNGNNDLKTAEVFDPKTNKWAAIPPLTKPRSHNGIWESISPMEQPRYQAGVITWRGLVVACGGCDRWSCMDSVEAFDPKTNSWKMLAKMRSARRGCAIAVIRAIVLFIVIFFDQMYVYTVLFISY</sequence>
<dbReference type="AlphaFoldDB" id="A0A1I7WPH9"/>
<evidence type="ECO:0000313" key="3">
    <source>
        <dbReference type="Proteomes" id="UP000095283"/>
    </source>
</evidence>
<keyword evidence="2" id="KW-1133">Transmembrane helix</keyword>
<dbReference type="SUPFAM" id="SSF117281">
    <property type="entry name" value="Kelch motif"/>
    <property type="match status" value="1"/>
</dbReference>
<keyword evidence="2" id="KW-0812">Transmembrane</keyword>
<dbReference type="Proteomes" id="UP000095283">
    <property type="component" value="Unplaced"/>
</dbReference>
<organism evidence="3 4">
    <name type="scientific">Heterorhabditis bacteriophora</name>
    <name type="common">Entomopathogenic nematode worm</name>
    <dbReference type="NCBI Taxonomy" id="37862"/>
    <lineage>
        <taxon>Eukaryota</taxon>
        <taxon>Metazoa</taxon>
        <taxon>Ecdysozoa</taxon>
        <taxon>Nematoda</taxon>
        <taxon>Chromadorea</taxon>
        <taxon>Rhabditida</taxon>
        <taxon>Rhabditina</taxon>
        <taxon>Rhabditomorpha</taxon>
        <taxon>Strongyloidea</taxon>
        <taxon>Heterorhabditidae</taxon>
        <taxon>Heterorhabditis</taxon>
    </lineage>
</organism>
<name>A0A1I7WPH9_HETBA</name>
<dbReference type="SMART" id="SM00612">
    <property type="entry name" value="Kelch"/>
    <property type="match status" value="3"/>
</dbReference>
<dbReference type="InterPro" id="IPR006652">
    <property type="entry name" value="Kelch_1"/>
</dbReference>
<protein>
    <submittedName>
        <fullName evidence="4">BACK domain-containing protein</fullName>
    </submittedName>
</protein>
<dbReference type="WBParaSite" id="Hba_07065">
    <property type="protein sequence ID" value="Hba_07065"/>
    <property type="gene ID" value="Hba_07065"/>
</dbReference>
<keyword evidence="1" id="KW-0880">Kelch repeat</keyword>
<dbReference type="Gene3D" id="2.120.10.80">
    <property type="entry name" value="Kelch-type beta propeller"/>
    <property type="match status" value="2"/>
</dbReference>
<feature type="transmembrane region" description="Helical" evidence="2">
    <location>
        <begin position="448"/>
        <end position="470"/>
    </location>
</feature>
<dbReference type="Pfam" id="PF01344">
    <property type="entry name" value="Kelch_1"/>
    <property type="match status" value="3"/>
</dbReference>
<evidence type="ECO:0000256" key="1">
    <source>
        <dbReference type="ARBA" id="ARBA00022441"/>
    </source>
</evidence>
<dbReference type="PANTHER" id="PTHR45632">
    <property type="entry name" value="LD33804P"/>
    <property type="match status" value="1"/>
</dbReference>
<dbReference type="Gene3D" id="1.25.40.420">
    <property type="match status" value="1"/>
</dbReference>
<proteinExistence type="predicted"/>
<accession>A0A1I7WPH9</accession>
<evidence type="ECO:0000256" key="2">
    <source>
        <dbReference type="SAM" id="Phobius"/>
    </source>
</evidence>
<reference evidence="4" key="1">
    <citation type="submission" date="2016-11" db="UniProtKB">
        <authorList>
            <consortium name="WormBaseParasite"/>
        </authorList>
    </citation>
    <scope>IDENTIFICATION</scope>
</reference>
<keyword evidence="3" id="KW-1185">Reference proteome</keyword>